<evidence type="ECO:0000256" key="3">
    <source>
        <dbReference type="ARBA" id="ARBA00022617"/>
    </source>
</evidence>
<feature type="signal peptide" evidence="9">
    <location>
        <begin position="1"/>
        <end position="25"/>
    </location>
</feature>
<keyword evidence="4 8" id="KW-0479">Metal-binding</keyword>
<dbReference type="Gene3D" id="1.10.760.10">
    <property type="entry name" value="Cytochrome c-like domain"/>
    <property type="match status" value="2"/>
</dbReference>
<evidence type="ECO:0000256" key="8">
    <source>
        <dbReference type="PROSITE-ProRule" id="PRU00433"/>
    </source>
</evidence>
<keyword evidence="6" id="KW-0249">Electron transport</keyword>
<sequence>MPSRPRLATLTAAMLLAATTGAPTAQPAATAFPPAAASCIGCHVGTVTAAPRLEGLPADYLVKQLRDLRDGDRPVDAALGAAHTLDRPVAQRLAQWLAAQPAAGWPAAASPLGQRLYDQGDQSRGRPACQVCHGSAAGAAHGLSAPPLQGQPAAYLARQLHAWREKRRTNSPDGLMNDAAQGLTDAEIDALARHLGRP</sequence>
<dbReference type="EMBL" id="JAJTWU010000002">
    <property type="protein sequence ID" value="MCE4553946.1"/>
    <property type="molecule type" value="Genomic_DNA"/>
</dbReference>
<evidence type="ECO:0000256" key="2">
    <source>
        <dbReference type="ARBA" id="ARBA00022448"/>
    </source>
</evidence>
<gene>
    <name evidence="11" type="ORF">LXT13_05710</name>
</gene>
<dbReference type="PROSITE" id="PS51007">
    <property type="entry name" value="CYTC"/>
    <property type="match status" value="1"/>
</dbReference>
<organism evidence="11 12">
    <name type="scientific">Pelomonas cellulosilytica</name>
    <dbReference type="NCBI Taxonomy" id="2906762"/>
    <lineage>
        <taxon>Bacteria</taxon>
        <taxon>Pseudomonadati</taxon>
        <taxon>Pseudomonadota</taxon>
        <taxon>Betaproteobacteria</taxon>
        <taxon>Burkholderiales</taxon>
        <taxon>Sphaerotilaceae</taxon>
        <taxon>Roseateles</taxon>
    </lineage>
</organism>
<keyword evidence="2" id="KW-0813">Transport</keyword>
<dbReference type="PANTHER" id="PTHR33751">
    <property type="entry name" value="CBB3-TYPE CYTOCHROME C OXIDASE SUBUNIT FIXP"/>
    <property type="match status" value="1"/>
</dbReference>
<feature type="chain" id="PRO_5046782270" evidence="9">
    <location>
        <begin position="26"/>
        <end position="198"/>
    </location>
</feature>
<accession>A0ABS8XME6</accession>
<evidence type="ECO:0000256" key="7">
    <source>
        <dbReference type="ARBA" id="ARBA00023004"/>
    </source>
</evidence>
<dbReference type="InterPro" id="IPR024167">
    <property type="entry name" value="Cytochrome_c4-like"/>
</dbReference>
<evidence type="ECO:0000256" key="6">
    <source>
        <dbReference type="ARBA" id="ARBA00022982"/>
    </source>
</evidence>
<evidence type="ECO:0000313" key="11">
    <source>
        <dbReference type="EMBL" id="MCE4553946.1"/>
    </source>
</evidence>
<name>A0ABS8XME6_9BURK</name>
<feature type="domain" description="Cytochrome c" evidence="10">
    <location>
        <begin position="108"/>
        <end position="198"/>
    </location>
</feature>
<evidence type="ECO:0000259" key="10">
    <source>
        <dbReference type="PROSITE" id="PS51007"/>
    </source>
</evidence>
<keyword evidence="3 8" id="KW-0349">Heme</keyword>
<keyword evidence="7 8" id="KW-0408">Iron</keyword>
<reference evidence="11 12" key="1">
    <citation type="submission" date="2021-12" db="EMBL/GenBank/DDBJ databases">
        <title>Genome seq of P8.</title>
        <authorList>
            <person name="Seo T."/>
        </authorList>
    </citation>
    <scope>NUCLEOTIDE SEQUENCE [LARGE SCALE GENOMIC DNA]</scope>
    <source>
        <strain evidence="11 12">P8</strain>
    </source>
</reference>
<dbReference type="Proteomes" id="UP001200741">
    <property type="component" value="Unassembled WGS sequence"/>
</dbReference>
<dbReference type="Pfam" id="PF00034">
    <property type="entry name" value="Cytochrom_C"/>
    <property type="match status" value="1"/>
</dbReference>
<keyword evidence="5" id="KW-0574">Periplasm</keyword>
<evidence type="ECO:0000256" key="5">
    <source>
        <dbReference type="ARBA" id="ARBA00022764"/>
    </source>
</evidence>
<evidence type="ECO:0000256" key="1">
    <source>
        <dbReference type="ARBA" id="ARBA00004418"/>
    </source>
</evidence>
<evidence type="ECO:0000313" key="12">
    <source>
        <dbReference type="Proteomes" id="UP001200741"/>
    </source>
</evidence>
<proteinExistence type="predicted"/>
<keyword evidence="9" id="KW-0732">Signal</keyword>
<dbReference type="PANTHER" id="PTHR33751:SF9">
    <property type="entry name" value="CYTOCHROME C4"/>
    <property type="match status" value="1"/>
</dbReference>
<dbReference type="InterPro" id="IPR009056">
    <property type="entry name" value="Cyt_c-like_dom"/>
</dbReference>
<protein>
    <submittedName>
        <fullName evidence="11">C-type cytochrome</fullName>
    </submittedName>
</protein>
<dbReference type="PIRSF" id="PIRSF000005">
    <property type="entry name" value="Cytochrome_c4"/>
    <property type="match status" value="1"/>
</dbReference>
<dbReference type="InterPro" id="IPR036909">
    <property type="entry name" value="Cyt_c-like_dom_sf"/>
</dbReference>
<comment type="subcellular location">
    <subcellularLocation>
        <location evidence="1">Periplasm</location>
    </subcellularLocation>
</comment>
<evidence type="ECO:0000256" key="4">
    <source>
        <dbReference type="ARBA" id="ARBA00022723"/>
    </source>
</evidence>
<keyword evidence="12" id="KW-1185">Reference proteome</keyword>
<dbReference type="InterPro" id="IPR050597">
    <property type="entry name" value="Cytochrome_c_Oxidase_Subunit"/>
</dbReference>
<dbReference type="RefSeq" id="WP_233370696.1">
    <property type="nucleotide sequence ID" value="NZ_JAJTWU010000002.1"/>
</dbReference>
<dbReference type="SUPFAM" id="SSF46626">
    <property type="entry name" value="Cytochrome c"/>
    <property type="match status" value="2"/>
</dbReference>
<evidence type="ECO:0000256" key="9">
    <source>
        <dbReference type="SAM" id="SignalP"/>
    </source>
</evidence>
<comment type="caution">
    <text evidence="11">The sequence shown here is derived from an EMBL/GenBank/DDBJ whole genome shotgun (WGS) entry which is preliminary data.</text>
</comment>